<proteinExistence type="predicted"/>
<dbReference type="EMBL" id="JAODUP010000167">
    <property type="protein sequence ID" value="KAK2158546.1"/>
    <property type="molecule type" value="Genomic_DNA"/>
</dbReference>
<accession>A0AAD9N846</accession>
<dbReference type="AlphaFoldDB" id="A0AAD9N846"/>
<protein>
    <submittedName>
        <fullName evidence="1">Uncharacterized protein</fullName>
    </submittedName>
</protein>
<evidence type="ECO:0000313" key="2">
    <source>
        <dbReference type="Proteomes" id="UP001208570"/>
    </source>
</evidence>
<name>A0AAD9N846_9ANNE</name>
<sequence>MDMQDSSTNGVPCDKPVCSYYTMEALVCLAFPLSLKVHVDLQCLSMYYHRDPPDDAVGDYFQNIQAAMEEYGLSFGSNDEKSRIYCRCHELMNGLLYHSEGIDSIRNEDKVVGIEESHSGCLILAIGYYTIGYVTNELGYCVSCQRSSYISKETLMGWQEPGWTTPQTAAPCYQVWGDADRFCGELAAREGSAALAWKLNLSRPQ</sequence>
<keyword evidence="2" id="KW-1185">Reference proteome</keyword>
<dbReference type="Proteomes" id="UP001208570">
    <property type="component" value="Unassembled WGS sequence"/>
</dbReference>
<evidence type="ECO:0000313" key="1">
    <source>
        <dbReference type="EMBL" id="KAK2158546.1"/>
    </source>
</evidence>
<reference evidence="1" key="1">
    <citation type="journal article" date="2023" name="Mol. Biol. Evol.">
        <title>Third-Generation Sequencing Reveals the Adaptive Role of the Epigenome in Three Deep-Sea Polychaetes.</title>
        <authorList>
            <person name="Perez M."/>
            <person name="Aroh O."/>
            <person name="Sun Y."/>
            <person name="Lan Y."/>
            <person name="Juniper S.K."/>
            <person name="Young C.R."/>
            <person name="Angers B."/>
            <person name="Qian P.Y."/>
        </authorList>
    </citation>
    <scope>NUCLEOTIDE SEQUENCE</scope>
    <source>
        <strain evidence="1">P08H-3</strain>
    </source>
</reference>
<gene>
    <name evidence="1" type="ORF">LSH36_167g01005</name>
</gene>
<comment type="caution">
    <text evidence="1">The sequence shown here is derived from an EMBL/GenBank/DDBJ whole genome shotgun (WGS) entry which is preliminary data.</text>
</comment>
<organism evidence="1 2">
    <name type="scientific">Paralvinella palmiformis</name>
    <dbReference type="NCBI Taxonomy" id="53620"/>
    <lineage>
        <taxon>Eukaryota</taxon>
        <taxon>Metazoa</taxon>
        <taxon>Spiralia</taxon>
        <taxon>Lophotrochozoa</taxon>
        <taxon>Annelida</taxon>
        <taxon>Polychaeta</taxon>
        <taxon>Sedentaria</taxon>
        <taxon>Canalipalpata</taxon>
        <taxon>Terebellida</taxon>
        <taxon>Terebelliformia</taxon>
        <taxon>Alvinellidae</taxon>
        <taxon>Paralvinella</taxon>
    </lineage>
</organism>